<sequence length="150" mass="16825">MRTRTSSSLKASGGGGRREYFNLFDGNNRILRDSYLMRAVLGVSRCSPLDDDGGLGDRATEEEDGGRVEERRDGGRTEEEEGGEVWPGGFLLRRRRRRDLTPVWGWPRLRLLRRPAALPEGPVQVLLRAGSGLETKITSEIKLISPKNVY</sequence>
<name>A0A4Z2I9B7_9TELE</name>
<dbReference type="EMBL" id="SRLO01000119">
    <property type="protein sequence ID" value="TNN73992.1"/>
    <property type="molecule type" value="Genomic_DNA"/>
</dbReference>
<reference evidence="2 3" key="1">
    <citation type="submission" date="2019-03" db="EMBL/GenBank/DDBJ databases">
        <title>First draft genome of Liparis tanakae, snailfish: a comprehensive survey of snailfish specific genes.</title>
        <authorList>
            <person name="Kim W."/>
            <person name="Song I."/>
            <person name="Jeong J.-H."/>
            <person name="Kim D."/>
            <person name="Kim S."/>
            <person name="Ryu S."/>
            <person name="Song J.Y."/>
            <person name="Lee S.K."/>
        </authorList>
    </citation>
    <scope>NUCLEOTIDE SEQUENCE [LARGE SCALE GENOMIC DNA]</scope>
    <source>
        <tissue evidence="2">Muscle</tissue>
    </source>
</reference>
<accession>A0A4Z2I9B7</accession>
<dbReference type="AlphaFoldDB" id="A0A4Z2I9B7"/>
<feature type="region of interest" description="Disordered" evidence="1">
    <location>
        <begin position="45"/>
        <end position="84"/>
    </location>
</feature>
<dbReference type="Proteomes" id="UP000314294">
    <property type="component" value="Unassembled WGS sequence"/>
</dbReference>
<organism evidence="2 3">
    <name type="scientific">Liparis tanakae</name>
    <name type="common">Tanaka's snailfish</name>
    <dbReference type="NCBI Taxonomy" id="230148"/>
    <lineage>
        <taxon>Eukaryota</taxon>
        <taxon>Metazoa</taxon>
        <taxon>Chordata</taxon>
        <taxon>Craniata</taxon>
        <taxon>Vertebrata</taxon>
        <taxon>Euteleostomi</taxon>
        <taxon>Actinopterygii</taxon>
        <taxon>Neopterygii</taxon>
        <taxon>Teleostei</taxon>
        <taxon>Neoteleostei</taxon>
        <taxon>Acanthomorphata</taxon>
        <taxon>Eupercaria</taxon>
        <taxon>Perciformes</taxon>
        <taxon>Cottioidei</taxon>
        <taxon>Cottales</taxon>
        <taxon>Liparidae</taxon>
        <taxon>Liparis</taxon>
    </lineage>
</organism>
<keyword evidence="3" id="KW-1185">Reference proteome</keyword>
<gene>
    <name evidence="2" type="ORF">EYF80_015813</name>
</gene>
<evidence type="ECO:0000313" key="2">
    <source>
        <dbReference type="EMBL" id="TNN73992.1"/>
    </source>
</evidence>
<feature type="compositionally biased region" description="Basic and acidic residues" evidence="1">
    <location>
        <begin position="65"/>
        <end position="77"/>
    </location>
</feature>
<feature type="compositionally biased region" description="Acidic residues" evidence="1">
    <location>
        <begin position="49"/>
        <end position="64"/>
    </location>
</feature>
<proteinExistence type="predicted"/>
<protein>
    <submittedName>
        <fullName evidence="2">Uncharacterized protein</fullName>
    </submittedName>
</protein>
<evidence type="ECO:0000256" key="1">
    <source>
        <dbReference type="SAM" id="MobiDB-lite"/>
    </source>
</evidence>
<evidence type="ECO:0000313" key="3">
    <source>
        <dbReference type="Proteomes" id="UP000314294"/>
    </source>
</evidence>
<comment type="caution">
    <text evidence="2">The sequence shown here is derived from an EMBL/GenBank/DDBJ whole genome shotgun (WGS) entry which is preliminary data.</text>
</comment>